<keyword evidence="3" id="KW-1185">Reference proteome</keyword>
<dbReference type="Proteomes" id="UP001589894">
    <property type="component" value="Unassembled WGS sequence"/>
</dbReference>
<dbReference type="PANTHER" id="PTHR38011">
    <property type="entry name" value="DIHYDROFOLATE REDUCTASE FAMILY PROTEIN (AFU_ORTHOLOGUE AFUA_8G06820)"/>
    <property type="match status" value="1"/>
</dbReference>
<dbReference type="InterPro" id="IPR002734">
    <property type="entry name" value="RibDG_C"/>
</dbReference>
<dbReference type="Pfam" id="PF01872">
    <property type="entry name" value="RibD_C"/>
    <property type="match status" value="1"/>
</dbReference>
<evidence type="ECO:0000313" key="2">
    <source>
        <dbReference type="EMBL" id="MFC0566156.1"/>
    </source>
</evidence>
<feature type="domain" description="Bacterial bifunctional deaminase-reductase C-terminal" evidence="1">
    <location>
        <begin position="3"/>
        <end position="168"/>
    </location>
</feature>
<dbReference type="RefSeq" id="WP_377340620.1">
    <property type="nucleotide sequence ID" value="NZ_JBHLUE010000016.1"/>
</dbReference>
<organism evidence="2 3">
    <name type="scientific">Plantactinospora siamensis</name>
    <dbReference type="NCBI Taxonomy" id="555372"/>
    <lineage>
        <taxon>Bacteria</taxon>
        <taxon>Bacillati</taxon>
        <taxon>Actinomycetota</taxon>
        <taxon>Actinomycetes</taxon>
        <taxon>Micromonosporales</taxon>
        <taxon>Micromonosporaceae</taxon>
        <taxon>Plantactinospora</taxon>
    </lineage>
</organism>
<dbReference type="EMBL" id="JBHLUE010000016">
    <property type="protein sequence ID" value="MFC0566156.1"/>
    <property type="molecule type" value="Genomic_DNA"/>
</dbReference>
<gene>
    <name evidence="2" type="ORF">ACFFHU_18700</name>
</gene>
<dbReference type="InterPro" id="IPR050765">
    <property type="entry name" value="Riboflavin_Biosynth_HTPR"/>
</dbReference>
<comment type="caution">
    <text evidence="2">The sequence shown here is derived from an EMBL/GenBank/DDBJ whole genome shotgun (WGS) entry which is preliminary data.</text>
</comment>
<sequence>MATVLFHTTMSLDGFTTAAGGDMSWLADHAGGGNPTVTDLLGRIGSVLLGGRTWRGDGGAASDEGKPYGGAITVPQVVLTSRPPAAAVPGVEFAADLGAAIAAARRAAGDRYGAVLGAETARSCLAAGELDEVLVHVAPVLLGDGVPLFRQPGGEKVRLEQLSVTHTARVTNL</sequence>
<dbReference type="PANTHER" id="PTHR38011:SF11">
    <property type="entry name" value="2,5-DIAMINO-6-RIBOSYLAMINO-4(3H)-PYRIMIDINONE 5'-PHOSPHATE REDUCTASE"/>
    <property type="match status" value="1"/>
</dbReference>
<evidence type="ECO:0000313" key="3">
    <source>
        <dbReference type="Proteomes" id="UP001589894"/>
    </source>
</evidence>
<protein>
    <submittedName>
        <fullName evidence="2">Dihydrofolate reductase family protein</fullName>
    </submittedName>
</protein>
<reference evidence="2 3" key="1">
    <citation type="submission" date="2024-09" db="EMBL/GenBank/DDBJ databases">
        <authorList>
            <person name="Sun Q."/>
            <person name="Mori K."/>
        </authorList>
    </citation>
    <scope>NUCLEOTIDE SEQUENCE [LARGE SCALE GENOMIC DNA]</scope>
    <source>
        <strain evidence="2 3">TBRC 2205</strain>
    </source>
</reference>
<evidence type="ECO:0000259" key="1">
    <source>
        <dbReference type="Pfam" id="PF01872"/>
    </source>
</evidence>
<dbReference type="Gene3D" id="3.40.430.10">
    <property type="entry name" value="Dihydrofolate Reductase, subunit A"/>
    <property type="match status" value="1"/>
</dbReference>
<dbReference type="InterPro" id="IPR024072">
    <property type="entry name" value="DHFR-like_dom_sf"/>
</dbReference>
<accession>A0ABV6NZF5</accession>
<dbReference type="SUPFAM" id="SSF53597">
    <property type="entry name" value="Dihydrofolate reductase-like"/>
    <property type="match status" value="1"/>
</dbReference>
<proteinExistence type="predicted"/>
<name>A0ABV6NZF5_9ACTN</name>